<dbReference type="Proteomes" id="UP000807716">
    <property type="component" value="Unassembled WGS sequence"/>
</dbReference>
<dbReference type="InterPro" id="IPR028889">
    <property type="entry name" value="USP"/>
</dbReference>
<dbReference type="AlphaFoldDB" id="A0A9P6QIN0"/>
<evidence type="ECO:0000313" key="3">
    <source>
        <dbReference type="Proteomes" id="UP000807716"/>
    </source>
</evidence>
<dbReference type="Gene3D" id="3.90.70.10">
    <property type="entry name" value="Cysteine proteinases"/>
    <property type="match status" value="1"/>
</dbReference>
<dbReference type="Pfam" id="PF00443">
    <property type="entry name" value="UCH"/>
    <property type="match status" value="1"/>
</dbReference>
<dbReference type="InterPro" id="IPR050164">
    <property type="entry name" value="Peptidase_C19"/>
</dbReference>
<dbReference type="PROSITE" id="PS50235">
    <property type="entry name" value="USP_3"/>
    <property type="match status" value="1"/>
</dbReference>
<comment type="caution">
    <text evidence="2">The sequence shown here is derived from an EMBL/GenBank/DDBJ whole genome shotgun (WGS) entry which is preliminary data.</text>
</comment>
<dbReference type="PANTHER" id="PTHR24006">
    <property type="entry name" value="UBIQUITIN CARBOXYL-TERMINAL HYDROLASE"/>
    <property type="match status" value="1"/>
</dbReference>
<gene>
    <name evidence="2" type="ORF">DFQ27_001474</name>
</gene>
<evidence type="ECO:0000259" key="1">
    <source>
        <dbReference type="PROSITE" id="PS50235"/>
    </source>
</evidence>
<dbReference type="InterPro" id="IPR038765">
    <property type="entry name" value="Papain-like_cys_pep_sf"/>
</dbReference>
<dbReference type="OrthoDB" id="289038at2759"/>
<keyword evidence="3" id="KW-1185">Reference proteome</keyword>
<reference evidence="2" key="1">
    <citation type="journal article" date="2020" name="Fungal Divers.">
        <title>Resolving the Mortierellaceae phylogeny through synthesis of multi-gene phylogenetics and phylogenomics.</title>
        <authorList>
            <person name="Vandepol N."/>
            <person name="Liber J."/>
            <person name="Desiro A."/>
            <person name="Na H."/>
            <person name="Kennedy M."/>
            <person name="Barry K."/>
            <person name="Grigoriev I.V."/>
            <person name="Miller A.N."/>
            <person name="O'Donnell K."/>
            <person name="Stajich J.E."/>
            <person name="Bonito G."/>
        </authorList>
    </citation>
    <scope>NUCLEOTIDE SEQUENCE</scope>
    <source>
        <strain evidence="2">BC1065</strain>
    </source>
</reference>
<dbReference type="GO" id="GO:0005634">
    <property type="term" value="C:nucleus"/>
    <property type="evidence" value="ECO:0007669"/>
    <property type="project" value="TreeGrafter"/>
</dbReference>
<dbReference type="EMBL" id="JAAAJB010000015">
    <property type="protein sequence ID" value="KAG0269925.1"/>
    <property type="molecule type" value="Genomic_DNA"/>
</dbReference>
<protein>
    <recommendedName>
        <fullName evidence="1">USP domain-containing protein</fullName>
    </recommendedName>
</protein>
<name>A0A9P6QIN0_9FUNG</name>
<dbReference type="GO" id="GO:0016579">
    <property type="term" value="P:protein deubiquitination"/>
    <property type="evidence" value="ECO:0007669"/>
    <property type="project" value="InterPro"/>
</dbReference>
<dbReference type="PROSITE" id="PS00972">
    <property type="entry name" value="USP_1"/>
    <property type="match status" value="1"/>
</dbReference>
<dbReference type="GO" id="GO:0005829">
    <property type="term" value="C:cytosol"/>
    <property type="evidence" value="ECO:0007669"/>
    <property type="project" value="TreeGrafter"/>
</dbReference>
<dbReference type="InterPro" id="IPR018200">
    <property type="entry name" value="USP_CS"/>
</dbReference>
<feature type="domain" description="USP" evidence="1">
    <location>
        <begin position="134"/>
        <end position="218"/>
    </location>
</feature>
<evidence type="ECO:0000313" key="2">
    <source>
        <dbReference type="EMBL" id="KAG0269925.1"/>
    </source>
</evidence>
<dbReference type="SUPFAM" id="SSF54001">
    <property type="entry name" value="Cysteine proteinases"/>
    <property type="match status" value="1"/>
</dbReference>
<proteinExistence type="predicted"/>
<sequence>MPLPKRTDRLWKFVGTEVSSKNDLTFDHVRAAYGLTCNDHGSHGQEESGQRKQITTFPYCGNKFERQTEPPTTSSTNWTSGKCSAAKCKDNPNCLNYLGQEQWESEDAFENYRAIRSLGTNDARLSKRNNGYPVGLRNLGATCYASSLLQCWFQDYDFRNTIFQCQLSEDNGKLESSPLYQLQLLFGFLDSGLRSVYNPESLVKVLKLDAGVQQDAQE</sequence>
<dbReference type="GO" id="GO:0004843">
    <property type="term" value="F:cysteine-type deubiquitinase activity"/>
    <property type="evidence" value="ECO:0007669"/>
    <property type="project" value="InterPro"/>
</dbReference>
<accession>A0A9P6QIN0</accession>
<dbReference type="InterPro" id="IPR001394">
    <property type="entry name" value="Peptidase_C19_UCH"/>
</dbReference>
<organism evidence="2 3">
    <name type="scientific">Actinomortierella ambigua</name>
    <dbReference type="NCBI Taxonomy" id="1343610"/>
    <lineage>
        <taxon>Eukaryota</taxon>
        <taxon>Fungi</taxon>
        <taxon>Fungi incertae sedis</taxon>
        <taxon>Mucoromycota</taxon>
        <taxon>Mortierellomycotina</taxon>
        <taxon>Mortierellomycetes</taxon>
        <taxon>Mortierellales</taxon>
        <taxon>Mortierellaceae</taxon>
        <taxon>Actinomortierella</taxon>
    </lineage>
</organism>